<evidence type="ECO:0000313" key="2">
    <source>
        <dbReference type="EMBL" id="KAF6812236.1"/>
    </source>
</evidence>
<evidence type="ECO:0000256" key="1">
    <source>
        <dbReference type="SAM" id="MobiDB-lite"/>
    </source>
</evidence>
<sequence length="262" mass="29373">MRKFHELRIQDFDSLYPEDSVIPDDSNDSATPSKELINGHKKGYHSNELFGSPDKGYHATIKPLLESYIGHNARPIYQIVYTADGVAIRSADNGAVEFTITDLEELGRSAVLCHNGIEPRNILVKQSPSSTNASSGGVWYELAAIIDWVVVVVVVVFNARAARATEPLQQTSQGVYGVESRSSSYILQYMNPASVLQIMPLTATYLSYCVARPRWVTRLKFELKLASAARRLVIPTRPSRVLHRKRLYGRLQEALRQNSIFH</sequence>
<dbReference type="Proteomes" id="UP000654918">
    <property type="component" value="Unassembled WGS sequence"/>
</dbReference>
<dbReference type="EMBL" id="WIGO01000440">
    <property type="protein sequence ID" value="KAF6812236.1"/>
    <property type="molecule type" value="Genomic_DNA"/>
</dbReference>
<comment type="caution">
    <text evidence="2">The sequence shown here is derived from an EMBL/GenBank/DDBJ whole genome shotgun (WGS) entry which is preliminary data.</text>
</comment>
<accession>A0A8H6MXV4</accession>
<name>A0A8H6MXV4_9PEZI</name>
<evidence type="ECO:0000313" key="3">
    <source>
        <dbReference type="Proteomes" id="UP000654918"/>
    </source>
</evidence>
<keyword evidence="3" id="KW-1185">Reference proteome</keyword>
<proteinExistence type="predicted"/>
<organism evidence="2 3">
    <name type="scientific">Colletotrichum plurivorum</name>
    <dbReference type="NCBI Taxonomy" id="2175906"/>
    <lineage>
        <taxon>Eukaryota</taxon>
        <taxon>Fungi</taxon>
        <taxon>Dikarya</taxon>
        <taxon>Ascomycota</taxon>
        <taxon>Pezizomycotina</taxon>
        <taxon>Sordariomycetes</taxon>
        <taxon>Hypocreomycetidae</taxon>
        <taxon>Glomerellales</taxon>
        <taxon>Glomerellaceae</taxon>
        <taxon>Colletotrichum</taxon>
        <taxon>Colletotrichum orchidearum species complex</taxon>
    </lineage>
</organism>
<gene>
    <name evidence="2" type="ORF">CPLU01_14940</name>
</gene>
<protein>
    <submittedName>
        <fullName evidence="2">Uncharacterized protein</fullName>
    </submittedName>
</protein>
<reference evidence="2" key="1">
    <citation type="journal article" date="2020" name="Phytopathology">
        <title>Genome Sequence Resources of Colletotrichum truncatum, C. plurivorum, C. musicola, and C. sojae: Four Species Pathogenic to Soybean (Glycine max).</title>
        <authorList>
            <person name="Rogerio F."/>
            <person name="Boufleur T.R."/>
            <person name="Ciampi-Guillardi M."/>
            <person name="Sukno S.A."/>
            <person name="Thon M.R."/>
            <person name="Massola Junior N.S."/>
            <person name="Baroncelli R."/>
        </authorList>
    </citation>
    <scope>NUCLEOTIDE SEQUENCE</scope>
    <source>
        <strain evidence="2">LFN00145</strain>
    </source>
</reference>
<dbReference type="AlphaFoldDB" id="A0A8H6MXV4"/>
<feature type="region of interest" description="Disordered" evidence="1">
    <location>
        <begin position="19"/>
        <end position="39"/>
    </location>
</feature>